<evidence type="ECO:0000313" key="3">
    <source>
        <dbReference type="Proteomes" id="UP000822688"/>
    </source>
</evidence>
<reference evidence="2" key="1">
    <citation type="submission" date="2020-06" db="EMBL/GenBank/DDBJ databases">
        <title>WGS assembly of Ceratodon purpureus strain R40.</title>
        <authorList>
            <person name="Carey S.B."/>
            <person name="Jenkins J."/>
            <person name="Shu S."/>
            <person name="Lovell J.T."/>
            <person name="Sreedasyam A."/>
            <person name="Maumus F."/>
            <person name="Tiley G.P."/>
            <person name="Fernandez-Pozo N."/>
            <person name="Barry K."/>
            <person name="Chen C."/>
            <person name="Wang M."/>
            <person name="Lipzen A."/>
            <person name="Daum C."/>
            <person name="Saski C.A."/>
            <person name="Payton A.C."/>
            <person name="Mcbreen J.C."/>
            <person name="Conrad R.E."/>
            <person name="Kollar L.M."/>
            <person name="Olsson S."/>
            <person name="Huttunen S."/>
            <person name="Landis J.B."/>
            <person name="Wickett N.J."/>
            <person name="Johnson M.G."/>
            <person name="Rensing S.A."/>
            <person name="Grimwood J."/>
            <person name="Schmutz J."/>
            <person name="Mcdaniel S.F."/>
        </authorList>
    </citation>
    <scope>NUCLEOTIDE SEQUENCE</scope>
    <source>
        <strain evidence="2">R40</strain>
    </source>
</reference>
<accession>A0A8T0HXB9</accession>
<protein>
    <submittedName>
        <fullName evidence="2">Uncharacterized protein</fullName>
    </submittedName>
</protein>
<dbReference type="Proteomes" id="UP000822688">
    <property type="component" value="Chromosome V"/>
</dbReference>
<keyword evidence="3" id="KW-1185">Reference proteome</keyword>
<proteinExistence type="predicted"/>
<evidence type="ECO:0000313" key="2">
    <source>
        <dbReference type="EMBL" id="KAG0575321.1"/>
    </source>
</evidence>
<sequence length="92" mass="10366">MAIPCPCPYPPSYPCLSPTPSPLRYLFGLNFRLLFNLFFSFQMESQENTATESEGKIPEETEVGSIAPNMSVNSPISESRMLVSRLPLWFCN</sequence>
<evidence type="ECO:0000256" key="1">
    <source>
        <dbReference type="SAM" id="MobiDB-lite"/>
    </source>
</evidence>
<organism evidence="2 3">
    <name type="scientific">Ceratodon purpureus</name>
    <name type="common">Fire moss</name>
    <name type="synonym">Dicranum purpureum</name>
    <dbReference type="NCBI Taxonomy" id="3225"/>
    <lineage>
        <taxon>Eukaryota</taxon>
        <taxon>Viridiplantae</taxon>
        <taxon>Streptophyta</taxon>
        <taxon>Embryophyta</taxon>
        <taxon>Bryophyta</taxon>
        <taxon>Bryophytina</taxon>
        <taxon>Bryopsida</taxon>
        <taxon>Dicranidae</taxon>
        <taxon>Pseudoditrichales</taxon>
        <taxon>Ditrichaceae</taxon>
        <taxon>Ceratodon</taxon>
    </lineage>
</organism>
<dbReference type="EMBL" id="CM026426">
    <property type="protein sequence ID" value="KAG0575321.1"/>
    <property type="molecule type" value="Genomic_DNA"/>
</dbReference>
<name>A0A8T0HXB9_CERPU</name>
<dbReference type="AlphaFoldDB" id="A0A8T0HXB9"/>
<comment type="caution">
    <text evidence="2">The sequence shown here is derived from an EMBL/GenBank/DDBJ whole genome shotgun (WGS) entry which is preliminary data.</text>
</comment>
<feature type="region of interest" description="Disordered" evidence="1">
    <location>
        <begin position="48"/>
        <end position="70"/>
    </location>
</feature>
<gene>
    <name evidence="2" type="ORF">KC19_VG336500</name>
</gene>